<keyword evidence="4" id="KW-1003">Cell membrane</keyword>
<evidence type="ECO:0000256" key="12">
    <source>
        <dbReference type="ARBA" id="ARBA00023136"/>
    </source>
</evidence>
<comment type="similarity">
    <text evidence="2">Belongs to the hedgehog family.</text>
</comment>
<dbReference type="SMART" id="SM00306">
    <property type="entry name" value="HintN"/>
    <property type="match status" value="1"/>
</dbReference>
<dbReference type="GO" id="GO:0016540">
    <property type="term" value="P:protein autoprocessing"/>
    <property type="evidence" value="ECO:0007669"/>
    <property type="project" value="InterPro"/>
</dbReference>
<dbReference type="InterPro" id="IPR006141">
    <property type="entry name" value="Intein_N"/>
</dbReference>
<protein>
    <submittedName>
        <fullName evidence="18">Indian hedgehog protein</fullName>
    </submittedName>
</protein>
<dbReference type="GO" id="GO:0007267">
    <property type="term" value="P:cell-cell signaling"/>
    <property type="evidence" value="ECO:0007669"/>
    <property type="project" value="InterPro"/>
</dbReference>
<evidence type="ECO:0000259" key="16">
    <source>
        <dbReference type="SMART" id="SM00305"/>
    </source>
</evidence>
<evidence type="ECO:0000256" key="15">
    <source>
        <dbReference type="ARBA" id="ARBA00048589"/>
    </source>
</evidence>
<dbReference type="InterPro" id="IPR000320">
    <property type="entry name" value="Hedgehog_signalling_dom"/>
</dbReference>
<dbReference type="AlphaFoldDB" id="A0A9Q1BZS2"/>
<dbReference type="GO" id="GO:0016539">
    <property type="term" value="P:intein-mediated protein splicing"/>
    <property type="evidence" value="ECO:0007669"/>
    <property type="project" value="InterPro"/>
</dbReference>
<dbReference type="InterPro" id="IPR009045">
    <property type="entry name" value="Zn_M74/Hedgehog-like"/>
</dbReference>
<dbReference type="GO" id="GO:0007224">
    <property type="term" value="P:smoothened signaling pathway"/>
    <property type="evidence" value="ECO:0007669"/>
    <property type="project" value="TreeGrafter"/>
</dbReference>
<dbReference type="InterPro" id="IPR036844">
    <property type="entry name" value="Hint_dom_sf"/>
</dbReference>
<keyword evidence="14" id="KW-0449">Lipoprotein</keyword>
<name>A0A9Q1BZS2_HOLLE</name>
<dbReference type="FunFam" id="3.30.1380.10:FF:000005">
    <property type="entry name" value="Sonic hedgehog signaling molecule"/>
    <property type="match status" value="1"/>
</dbReference>
<evidence type="ECO:0000313" key="19">
    <source>
        <dbReference type="Proteomes" id="UP001152320"/>
    </source>
</evidence>
<comment type="subcellular location">
    <subcellularLocation>
        <location evidence="1">Cell membrane</location>
        <topology evidence="1">Lipid-anchor</topology>
    </subcellularLocation>
</comment>
<keyword evidence="8" id="KW-0732">Signal</keyword>
<gene>
    <name evidence="18" type="ORF">HOLleu_19251</name>
</gene>
<dbReference type="CDD" id="cd00081">
    <property type="entry name" value="Hint"/>
    <property type="match status" value="1"/>
</dbReference>
<dbReference type="GO" id="GO:0005113">
    <property type="term" value="F:patched binding"/>
    <property type="evidence" value="ECO:0007669"/>
    <property type="project" value="TreeGrafter"/>
</dbReference>
<dbReference type="Proteomes" id="UP001152320">
    <property type="component" value="Chromosome 9"/>
</dbReference>
<dbReference type="Pfam" id="PF01079">
    <property type="entry name" value="Hint"/>
    <property type="match status" value="1"/>
</dbReference>
<dbReference type="InterPro" id="IPR050387">
    <property type="entry name" value="Hedgehog_Signaling"/>
</dbReference>
<evidence type="ECO:0000313" key="18">
    <source>
        <dbReference type="EMBL" id="KAJ8035539.1"/>
    </source>
</evidence>
<dbReference type="Gene3D" id="2.170.16.10">
    <property type="entry name" value="Hedgehog/Intein (Hint) domain"/>
    <property type="match status" value="1"/>
</dbReference>
<dbReference type="GO" id="GO:0008233">
    <property type="term" value="F:peptidase activity"/>
    <property type="evidence" value="ECO:0007669"/>
    <property type="project" value="UniProtKB-KW"/>
</dbReference>
<evidence type="ECO:0000256" key="6">
    <source>
        <dbReference type="ARBA" id="ARBA00022679"/>
    </source>
</evidence>
<dbReference type="PROSITE" id="PS50817">
    <property type="entry name" value="INTEIN_N_TER"/>
    <property type="match status" value="1"/>
</dbReference>
<sequence length="321" mass="36286">MTQRCKDKVNTLAISVMNYWPGVQLRVIEAWDEGDGLHEENSLHYEGRAVEITTSDRDKSKYGQLARMAVDAGFDWVSYASRNYVHCSVRSESSAAATDGGCFYVGSNVILESGEQKPMGDVEIGDRILVVKRDGTVDFSEVLLLMDQRPLQDTLFNVIHTRDPSYKLSLTPEHLVYMSVTNSSFEDSQAVFASDVKEGQYVYTFRQTGDLWKVVPTLVTRVNLEEYTGAVAPLTREGSIIVDGVAASSYAVIRDEWIAHFAFAPVRWLNLLPSIGWSETENVNSKPEDGQPYLHWYPRLLYKYGSYIVNKRFYEGFVLPD</sequence>
<keyword evidence="13" id="KW-0564">Palmitate</keyword>
<dbReference type="SUPFAM" id="SSF55166">
    <property type="entry name" value="Hedgehog/DD-peptidase"/>
    <property type="match status" value="1"/>
</dbReference>
<keyword evidence="12" id="KW-0472">Membrane</keyword>
<comment type="caution">
    <text evidence="18">The sequence shown here is derived from an EMBL/GenBank/DDBJ whole genome shotgun (WGS) entry which is preliminary data.</text>
</comment>
<evidence type="ECO:0000256" key="4">
    <source>
        <dbReference type="ARBA" id="ARBA00022475"/>
    </source>
</evidence>
<dbReference type="GO" id="GO:0048731">
    <property type="term" value="P:system development"/>
    <property type="evidence" value="ECO:0007669"/>
    <property type="project" value="UniProtKB-ARBA"/>
</dbReference>
<proteinExistence type="inferred from homology"/>
<evidence type="ECO:0000259" key="17">
    <source>
        <dbReference type="SMART" id="SM00306"/>
    </source>
</evidence>
<keyword evidence="11" id="KW-0106">Calcium</keyword>
<dbReference type="SMART" id="SM00305">
    <property type="entry name" value="HintC"/>
    <property type="match status" value="1"/>
</dbReference>
<dbReference type="InterPro" id="IPR003587">
    <property type="entry name" value="Hint_dom_N"/>
</dbReference>
<evidence type="ECO:0000256" key="14">
    <source>
        <dbReference type="ARBA" id="ARBA00023288"/>
    </source>
</evidence>
<dbReference type="EMBL" id="JAIZAY010000009">
    <property type="protein sequence ID" value="KAJ8035539.1"/>
    <property type="molecule type" value="Genomic_DNA"/>
</dbReference>
<dbReference type="GO" id="GO:0005886">
    <property type="term" value="C:plasma membrane"/>
    <property type="evidence" value="ECO:0007669"/>
    <property type="project" value="UniProtKB-SubCell"/>
</dbReference>
<dbReference type="SUPFAM" id="SSF51294">
    <property type="entry name" value="Hedgehog/intein (Hint) domain"/>
    <property type="match status" value="1"/>
</dbReference>
<dbReference type="FunFam" id="2.170.16.10:FF:000001">
    <property type="entry name" value="Indian hedgehog"/>
    <property type="match status" value="1"/>
</dbReference>
<dbReference type="OrthoDB" id="5212at2759"/>
<keyword evidence="3" id="KW-0217">Developmental protein</keyword>
<keyword evidence="19" id="KW-1185">Reference proteome</keyword>
<evidence type="ECO:0000256" key="5">
    <source>
        <dbReference type="ARBA" id="ARBA00022670"/>
    </source>
</evidence>
<feature type="domain" description="Hint" evidence="17">
    <location>
        <begin position="100"/>
        <end position="206"/>
    </location>
</feature>
<dbReference type="GO" id="GO:0001708">
    <property type="term" value="P:cell fate specification"/>
    <property type="evidence" value="ECO:0007669"/>
    <property type="project" value="TreeGrafter"/>
</dbReference>
<keyword evidence="6" id="KW-0808">Transferase</keyword>
<dbReference type="Gene3D" id="3.30.1380.10">
    <property type="match status" value="1"/>
</dbReference>
<evidence type="ECO:0000256" key="13">
    <source>
        <dbReference type="ARBA" id="ARBA00023139"/>
    </source>
</evidence>
<evidence type="ECO:0000256" key="8">
    <source>
        <dbReference type="ARBA" id="ARBA00022729"/>
    </source>
</evidence>
<dbReference type="InterPro" id="IPR003586">
    <property type="entry name" value="Hint_dom_C"/>
</dbReference>
<evidence type="ECO:0000256" key="3">
    <source>
        <dbReference type="ARBA" id="ARBA00022473"/>
    </source>
</evidence>
<dbReference type="PRINTS" id="PR00632">
    <property type="entry name" value="SONICHHOG"/>
</dbReference>
<accession>A0A9Q1BZS2</accession>
<evidence type="ECO:0000256" key="2">
    <source>
        <dbReference type="ARBA" id="ARBA00010649"/>
    </source>
</evidence>
<dbReference type="PANTHER" id="PTHR11889:SF31">
    <property type="entry name" value="PROTEIN HEDGEHOG"/>
    <property type="match status" value="1"/>
</dbReference>
<dbReference type="PANTHER" id="PTHR11889">
    <property type="entry name" value="HEDGEHOG"/>
    <property type="match status" value="1"/>
</dbReference>
<dbReference type="GO" id="GO:0005509">
    <property type="term" value="F:calcium ion binding"/>
    <property type="evidence" value="ECO:0007669"/>
    <property type="project" value="TreeGrafter"/>
</dbReference>
<reference evidence="18" key="1">
    <citation type="submission" date="2021-10" db="EMBL/GenBank/DDBJ databases">
        <title>Tropical sea cucumber genome reveals ecological adaptation and Cuvierian tubules defense mechanism.</title>
        <authorList>
            <person name="Chen T."/>
        </authorList>
    </citation>
    <scope>NUCLEOTIDE SEQUENCE</scope>
    <source>
        <strain evidence="18">Nanhai2018</strain>
        <tissue evidence="18">Muscle</tissue>
    </source>
</reference>
<evidence type="ECO:0000256" key="1">
    <source>
        <dbReference type="ARBA" id="ARBA00004193"/>
    </source>
</evidence>
<evidence type="ECO:0000256" key="7">
    <source>
        <dbReference type="ARBA" id="ARBA00022723"/>
    </source>
</evidence>
<evidence type="ECO:0000256" key="10">
    <source>
        <dbReference type="ARBA" id="ARBA00022813"/>
    </source>
</evidence>
<evidence type="ECO:0000256" key="11">
    <source>
        <dbReference type="ARBA" id="ARBA00022837"/>
    </source>
</evidence>
<evidence type="ECO:0000256" key="9">
    <source>
        <dbReference type="ARBA" id="ARBA00022801"/>
    </source>
</evidence>
<dbReference type="Pfam" id="PF01085">
    <property type="entry name" value="HH_signal"/>
    <property type="match status" value="1"/>
</dbReference>
<dbReference type="GO" id="GO:0005615">
    <property type="term" value="C:extracellular space"/>
    <property type="evidence" value="ECO:0007669"/>
    <property type="project" value="TreeGrafter"/>
</dbReference>
<dbReference type="InterPro" id="IPR001657">
    <property type="entry name" value="Hedgehog"/>
</dbReference>
<organism evidence="18 19">
    <name type="scientific">Holothuria leucospilota</name>
    <name type="common">Black long sea cucumber</name>
    <name type="synonym">Mertensiothuria leucospilota</name>
    <dbReference type="NCBI Taxonomy" id="206669"/>
    <lineage>
        <taxon>Eukaryota</taxon>
        <taxon>Metazoa</taxon>
        <taxon>Echinodermata</taxon>
        <taxon>Eleutherozoa</taxon>
        <taxon>Echinozoa</taxon>
        <taxon>Holothuroidea</taxon>
        <taxon>Aspidochirotacea</taxon>
        <taxon>Aspidochirotida</taxon>
        <taxon>Holothuriidae</taxon>
        <taxon>Holothuria</taxon>
    </lineage>
</organism>
<dbReference type="GO" id="GO:0016740">
    <property type="term" value="F:transferase activity"/>
    <property type="evidence" value="ECO:0007669"/>
    <property type="project" value="UniProtKB-KW"/>
</dbReference>
<keyword evidence="10" id="KW-0068">Autocatalytic cleavage</keyword>
<feature type="domain" description="Hint" evidence="16">
    <location>
        <begin position="211"/>
        <end position="255"/>
    </location>
</feature>
<keyword evidence="9" id="KW-0378">Hydrolase</keyword>
<dbReference type="InterPro" id="IPR001767">
    <property type="entry name" value="Hedgehog_Hint"/>
</dbReference>
<keyword evidence="5" id="KW-0645">Protease</keyword>
<dbReference type="GO" id="GO:0010468">
    <property type="term" value="P:regulation of gene expression"/>
    <property type="evidence" value="ECO:0007669"/>
    <property type="project" value="TreeGrafter"/>
</dbReference>
<keyword evidence="7" id="KW-0479">Metal-binding</keyword>
<comment type="catalytic activity">
    <reaction evidence="15">
        <text>glycyl-L-cysteinyl-[protein] + cholesterol + H(+) = [protein]-C-terminal glycyl cholesterol ester + N-terminal L-cysteinyl-[protein]</text>
        <dbReference type="Rhea" id="RHEA:59504"/>
        <dbReference type="Rhea" id="RHEA-COMP:12707"/>
        <dbReference type="Rhea" id="RHEA-COMP:15369"/>
        <dbReference type="Rhea" id="RHEA-COMP:15374"/>
        <dbReference type="ChEBI" id="CHEBI:15378"/>
        <dbReference type="ChEBI" id="CHEBI:16113"/>
        <dbReference type="ChEBI" id="CHEBI:65250"/>
        <dbReference type="ChEBI" id="CHEBI:143135"/>
        <dbReference type="ChEBI" id="CHEBI:143140"/>
    </reaction>
    <physiologicalReaction direction="left-to-right" evidence="15">
        <dbReference type="Rhea" id="RHEA:59505"/>
    </physiologicalReaction>
</comment>